<protein>
    <submittedName>
        <fullName evidence="2">Thiamine-binding protein</fullName>
    </submittedName>
</protein>
<comment type="similarity">
    <text evidence="1">Belongs to the UPF0045 family.</text>
</comment>
<sequence length="101" mass="11381">MPLLEISIIPVGTDSTSFSSEVINAVRKLKGKELHYDVTPTSTIIEGDLEQLWQVAKEIHQEAISSGPNRVITNIRIDHRKDKKTDMNHQINTVEDALHHS</sequence>
<dbReference type="InterPro" id="IPR002767">
    <property type="entry name" value="Thiamine_BP"/>
</dbReference>
<proteinExistence type="inferred from homology"/>
<dbReference type="SUPFAM" id="SSF89957">
    <property type="entry name" value="MTH1187/YkoF-like"/>
    <property type="match status" value="1"/>
</dbReference>
<dbReference type="Gene3D" id="3.30.70.930">
    <property type="match status" value="1"/>
</dbReference>
<dbReference type="InterPro" id="IPR029756">
    <property type="entry name" value="MTH1187/YkoF-like"/>
</dbReference>
<dbReference type="InterPro" id="IPR051614">
    <property type="entry name" value="UPF0045_domain"/>
</dbReference>
<dbReference type="Pfam" id="PF01910">
    <property type="entry name" value="Thiamine_BP"/>
    <property type="match status" value="1"/>
</dbReference>
<dbReference type="EMBL" id="PQWM01000048">
    <property type="protein sequence ID" value="RDZ08120.1"/>
    <property type="molecule type" value="Genomic_DNA"/>
</dbReference>
<dbReference type="PANTHER" id="PTHR33777">
    <property type="entry name" value="UPF0045 PROTEIN ECM15"/>
    <property type="match status" value="1"/>
</dbReference>
<evidence type="ECO:0000313" key="2">
    <source>
        <dbReference type="EMBL" id="RDZ08120.1"/>
    </source>
</evidence>
<dbReference type="Proteomes" id="UP000256519">
    <property type="component" value="Unassembled WGS sequence"/>
</dbReference>
<organism evidence="2 3">
    <name type="scientific">Priestia megaterium</name>
    <name type="common">Bacillus megaterium</name>
    <dbReference type="NCBI Taxonomy" id="1404"/>
    <lineage>
        <taxon>Bacteria</taxon>
        <taxon>Bacillati</taxon>
        <taxon>Bacillota</taxon>
        <taxon>Bacilli</taxon>
        <taxon>Bacillales</taxon>
        <taxon>Bacillaceae</taxon>
        <taxon>Priestia</taxon>
    </lineage>
</organism>
<dbReference type="GO" id="GO:0005829">
    <property type="term" value="C:cytosol"/>
    <property type="evidence" value="ECO:0007669"/>
    <property type="project" value="TreeGrafter"/>
</dbReference>
<dbReference type="RefSeq" id="WP_016766202.1">
    <property type="nucleotide sequence ID" value="NZ_CM125446.1"/>
</dbReference>
<evidence type="ECO:0000256" key="1">
    <source>
        <dbReference type="ARBA" id="ARBA00010272"/>
    </source>
</evidence>
<gene>
    <name evidence="2" type="ORF">C3744_26335</name>
</gene>
<accession>A0A1I2WWZ0</accession>
<reference evidence="2 3" key="1">
    <citation type="journal article" date="2018" name="Appl. Environ. Microbiol.">
        <title>Antimicrobial susceptibility testing and tentative epidemiological cut-off values of five Bacillus species relevant for use as animal feed additives or for plant protection.</title>
        <authorList>
            <person name="Agerso Y."/>
            <person name="Stuer-Lauridsen B."/>
            <person name="Bjerre K."/>
            <person name="Jensen M.G."/>
            <person name="Johansen E."/>
            <person name="Bennedsen M."/>
            <person name="Brockmann E."/>
            <person name="Nielsen B."/>
        </authorList>
    </citation>
    <scope>NUCLEOTIDE SEQUENCE [LARGE SCALE GENOMIC DNA]</scope>
    <source>
        <strain evidence="2 3">CHCC20162</strain>
    </source>
</reference>
<name>A0A1I2WWZ0_PRIMG</name>
<dbReference type="NCBIfam" id="TIGR00106">
    <property type="entry name" value="MTH1187 family thiamine-binding protein"/>
    <property type="match status" value="1"/>
</dbReference>
<evidence type="ECO:0000313" key="3">
    <source>
        <dbReference type="Proteomes" id="UP000256519"/>
    </source>
</evidence>
<comment type="caution">
    <text evidence="2">The sequence shown here is derived from an EMBL/GenBank/DDBJ whole genome shotgun (WGS) entry which is preliminary data.</text>
</comment>
<dbReference type="AlphaFoldDB" id="A0A1I2WWZ0"/>
<dbReference type="PANTHER" id="PTHR33777:SF1">
    <property type="entry name" value="UPF0045 PROTEIN ECM15"/>
    <property type="match status" value="1"/>
</dbReference>